<evidence type="ECO:0000313" key="1">
    <source>
        <dbReference type="EMBL" id="RKP17807.1"/>
    </source>
</evidence>
<feature type="non-terminal residue" evidence="1">
    <location>
        <position position="1"/>
    </location>
</feature>
<protein>
    <submittedName>
        <fullName evidence="1">Uncharacterized protein</fullName>
    </submittedName>
</protein>
<dbReference type="AlphaFoldDB" id="A0A4P9YEF7"/>
<reference evidence="2" key="1">
    <citation type="journal article" date="2018" name="Nat. Microbiol.">
        <title>Leveraging single-cell genomics to expand the fungal tree of life.</title>
        <authorList>
            <person name="Ahrendt S.R."/>
            <person name="Quandt C.A."/>
            <person name="Ciobanu D."/>
            <person name="Clum A."/>
            <person name="Salamov A."/>
            <person name="Andreopoulos B."/>
            <person name="Cheng J.F."/>
            <person name="Woyke T."/>
            <person name="Pelin A."/>
            <person name="Henrissat B."/>
            <person name="Reynolds N.K."/>
            <person name="Benny G.L."/>
            <person name="Smith M.E."/>
            <person name="James T.Y."/>
            <person name="Grigoriev I.V."/>
        </authorList>
    </citation>
    <scope>NUCLEOTIDE SEQUENCE [LARGE SCALE GENOMIC DNA]</scope>
    <source>
        <strain evidence="2">CSF55</strain>
    </source>
</reference>
<proteinExistence type="predicted"/>
<evidence type="ECO:0000313" key="2">
    <source>
        <dbReference type="Proteomes" id="UP000281549"/>
    </source>
</evidence>
<accession>A0A4P9YEF7</accession>
<organism evidence="1 2">
    <name type="scientific">Rozella allomycis (strain CSF55)</name>
    <dbReference type="NCBI Taxonomy" id="988480"/>
    <lineage>
        <taxon>Eukaryota</taxon>
        <taxon>Fungi</taxon>
        <taxon>Fungi incertae sedis</taxon>
        <taxon>Cryptomycota</taxon>
        <taxon>Cryptomycota incertae sedis</taxon>
        <taxon>Rozella</taxon>
    </lineage>
</organism>
<dbReference type="Proteomes" id="UP000281549">
    <property type="component" value="Unassembled WGS sequence"/>
</dbReference>
<name>A0A4P9YEF7_ROZAC</name>
<dbReference type="EMBL" id="ML005669">
    <property type="protein sequence ID" value="RKP17807.1"/>
    <property type="molecule type" value="Genomic_DNA"/>
</dbReference>
<sequence length="136" mass="15585">RNCDGPAIRISTLRIDSNVNNTLSFSIANRCVNYRNFSFIQYKGFPDQLVTPGYEYLCGKNESGSFCLLMNHCFSFMSWSDRNSILPEIKKGRVIFGGGIPFYESYEPSDDECEDIPSLRDLSLEYTDITTVFRDK</sequence>
<gene>
    <name evidence="1" type="ORF">ROZALSC1DRAFT_23845</name>
</gene>